<reference evidence="1 2" key="1">
    <citation type="submission" date="2017-05" db="EMBL/GenBank/DDBJ databases">
        <authorList>
            <person name="Song R."/>
            <person name="Chenine A.L."/>
            <person name="Ruprecht R.M."/>
        </authorList>
    </citation>
    <scope>NUCLEOTIDE SEQUENCE [LARGE SCALE GENOMIC DNA]</scope>
    <source>
        <strain evidence="1 2">CECT 8489</strain>
    </source>
</reference>
<proteinExistence type="predicted"/>
<dbReference type="AlphaFoldDB" id="A0A238J2L5"/>
<name>A0A238J2L5_9RHOB</name>
<evidence type="ECO:0008006" key="3">
    <source>
        <dbReference type="Google" id="ProtNLM"/>
    </source>
</evidence>
<gene>
    <name evidence="1" type="ORF">BOA8489_02699</name>
</gene>
<dbReference type="EMBL" id="FXXQ01000009">
    <property type="protein sequence ID" value="SMX24573.1"/>
    <property type="molecule type" value="Genomic_DNA"/>
</dbReference>
<sequence>MTYDIPRAFRAQSVACAKLGSPFMERLMLLFAERLTPGTPVADRVFGWTGDPRPQSDNVPLRLAGALHALRIEGLALDTVYPPHTVDDDDLWHEINRTLEAFPDRILNWLESAPQTNEVRRSAVLLPALAVVEARFNRPIEVLELGASGGLNLFADQFHLQLPNAEIGPPEAKVRLCPDWTGPTPPTALPTVASRRGVDLNPLDPTRPQDRLRLLAYLWPDQPDRLERTSAAIDLAMTAPAQIDQADAGDWLTDVLDAPSGLGRVVFHTIAAQYFPAATKAKVTTALARAGATATPLMPFAHLGMEADGGLGAVVTLTMWPGGETKEIARADFHGRWVNWTGV</sequence>
<dbReference type="Proteomes" id="UP000201838">
    <property type="component" value="Unassembled WGS sequence"/>
</dbReference>
<accession>A0A238J2L5</accession>
<dbReference type="PIRSF" id="PIRSF012608">
    <property type="entry name" value="UCP012608"/>
    <property type="match status" value="1"/>
</dbReference>
<organism evidence="1 2">
    <name type="scientific">Boseongicola aestuarii</name>
    <dbReference type="NCBI Taxonomy" id="1470561"/>
    <lineage>
        <taxon>Bacteria</taxon>
        <taxon>Pseudomonadati</taxon>
        <taxon>Pseudomonadota</taxon>
        <taxon>Alphaproteobacteria</taxon>
        <taxon>Rhodobacterales</taxon>
        <taxon>Paracoccaceae</taxon>
        <taxon>Boseongicola</taxon>
    </lineage>
</organism>
<evidence type="ECO:0000313" key="1">
    <source>
        <dbReference type="EMBL" id="SMX24573.1"/>
    </source>
</evidence>
<dbReference type="RefSeq" id="WP_093974568.1">
    <property type="nucleotide sequence ID" value="NZ_FXXQ01000009.1"/>
</dbReference>
<evidence type="ECO:0000313" key="2">
    <source>
        <dbReference type="Proteomes" id="UP000201838"/>
    </source>
</evidence>
<keyword evidence="2" id="KW-1185">Reference proteome</keyword>
<protein>
    <recommendedName>
        <fullName evidence="3">DUF2332 domain-containing protein</fullName>
    </recommendedName>
</protein>
<dbReference type="Pfam" id="PF10094">
    <property type="entry name" value="DUF2332"/>
    <property type="match status" value="1"/>
</dbReference>
<dbReference type="OrthoDB" id="7666987at2"/>
<dbReference type="InterPro" id="IPR011200">
    <property type="entry name" value="UCP012608"/>
</dbReference>